<accession>A0A1Z4BY84</accession>
<organism evidence="5 6">
    <name type="scientific">Methylovulum psychrotolerans</name>
    <dbReference type="NCBI Taxonomy" id="1704499"/>
    <lineage>
        <taxon>Bacteria</taxon>
        <taxon>Pseudomonadati</taxon>
        <taxon>Pseudomonadota</taxon>
        <taxon>Gammaproteobacteria</taxon>
        <taxon>Methylococcales</taxon>
        <taxon>Methylococcaceae</taxon>
        <taxon>Methylovulum</taxon>
    </lineage>
</organism>
<keyword evidence="1" id="KW-0805">Transcription regulation</keyword>
<evidence type="ECO:0000313" key="5">
    <source>
        <dbReference type="EMBL" id="ASF46221.1"/>
    </source>
</evidence>
<dbReference type="Proteomes" id="UP000197019">
    <property type="component" value="Chromosome"/>
</dbReference>
<protein>
    <submittedName>
        <fullName evidence="5">XRE family transcriptional regulator</fullName>
    </submittedName>
</protein>
<dbReference type="EMBL" id="CP022129">
    <property type="protein sequence ID" value="ASF46221.1"/>
    <property type="molecule type" value="Genomic_DNA"/>
</dbReference>
<proteinExistence type="predicted"/>
<dbReference type="AlphaFoldDB" id="A0A1Z4BY84"/>
<dbReference type="KEGG" id="mpsy:CEK71_09070"/>
<reference evidence="5 6" key="1">
    <citation type="submission" date="2017-06" db="EMBL/GenBank/DDBJ databases">
        <title>Genome Sequencing of the methanotroph Methylovulum psychrotolerants str. HV10-M2 isolated from a high-altitude environment.</title>
        <authorList>
            <person name="Mateos-Rivera A."/>
        </authorList>
    </citation>
    <scope>NUCLEOTIDE SEQUENCE [LARGE SCALE GENOMIC DNA]</scope>
    <source>
        <strain evidence="5 6">HV10_M2</strain>
    </source>
</reference>
<dbReference type="PANTHER" id="PTHR40661">
    <property type="match status" value="1"/>
</dbReference>
<gene>
    <name evidence="5" type="ORF">CEK71_09070</name>
</gene>
<dbReference type="PROSITE" id="PS50943">
    <property type="entry name" value="HTH_CROC1"/>
    <property type="match status" value="1"/>
</dbReference>
<dbReference type="InterPro" id="IPR001387">
    <property type="entry name" value="Cro/C1-type_HTH"/>
</dbReference>
<dbReference type="GO" id="GO:0003677">
    <property type="term" value="F:DNA binding"/>
    <property type="evidence" value="ECO:0007669"/>
    <property type="project" value="UniProtKB-KW"/>
</dbReference>
<dbReference type="InterPro" id="IPR010982">
    <property type="entry name" value="Lambda_DNA-bd_dom_sf"/>
</dbReference>
<dbReference type="Pfam" id="PF01381">
    <property type="entry name" value="HTH_3"/>
    <property type="match status" value="1"/>
</dbReference>
<evidence type="ECO:0000256" key="3">
    <source>
        <dbReference type="ARBA" id="ARBA00023163"/>
    </source>
</evidence>
<dbReference type="SMART" id="SM00530">
    <property type="entry name" value="HTH_XRE"/>
    <property type="match status" value="1"/>
</dbReference>
<dbReference type="CDD" id="cd00093">
    <property type="entry name" value="HTH_XRE"/>
    <property type="match status" value="1"/>
</dbReference>
<dbReference type="PANTHER" id="PTHR40661:SF2">
    <property type="entry name" value="HTH-TYPE TRANSCRIPTIONAL REGULATOR PRTR"/>
    <property type="match status" value="1"/>
</dbReference>
<dbReference type="Pfam" id="PF00717">
    <property type="entry name" value="Peptidase_S24"/>
    <property type="match status" value="1"/>
</dbReference>
<dbReference type="SUPFAM" id="SSF47413">
    <property type="entry name" value="lambda repressor-like DNA-binding domains"/>
    <property type="match status" value="1"/>
</dbReference>
<feature type="domain" description="HTH cro/C1-type" evidence="4">
    <location>
        <begin position="8"/>
        <end position="63"/>
    </location>
</feature>
<dbReference type="Gene3D" id="1.10.260.40">
    <property type="entry name" value="lambda repressor-like DNA-binding domains"/>
    <property type="match status" value="1"/>
</dbReference>
<evidence type="ECO:0000256" key="2">
    <source>
        <dbReference type="ARBA" id="ARBA00023125"/>
    </source>
</evidence>
<evidence type="ECO:0000313" key="6">
    <source>
        <dbReference type="Proteomes" id="UP000197019"/>
    </source>
</evidence>
<sequence>MSNLKDNINRELLKKGWTVTRLAAESGVPQPTIQRYLSGAHSEPRSSTIKKIANGLGLTEGELRGLTDSPKILSNAEFIGGFEELDNALPLLNDEVELPLFRETELVADQGKLQIEESHGRKLRFSKSTLKDKGVSIQNAVCVKVSGNSMGPVIRDGCTVGIDTGTQNIKDGDIYAICHSGMVRIKRLYKLPAGIIRINSYNPDYTDEFYNESDGLTHVIGRVFWYSVLI</sequence>
<dbReference type="InterPro" id="IPR039418">
    <property type="entry name" value="LexA-like"/>
</dbReference>
<dbReference type="CDD" id="cd06529">
    <property type="entry name" value="S24_LexA-like"/>
    <property type="match status" value="1"/>
</dbReference>
<dbReference type="RefSeq" id="WP_088619095.1">
    <property type="nucleotide sequence ID" value="NZ_CP022129.1"/>
</dbReference>
<name>A0A1Z4BY84_9GAMM</name>
<evidence type="ECO:0000256" key="1">
    <source>
        <dbReference type="ARBA" id="ARBA00023015"/>
    </source>
</evidence>
<dbReference type="InterPro" id="IPR015927">
    <property type="entry name" value="Peptidase_S24_S26A/B/C"/>
</dbReference>
<keyword evidence="6" id="KW-1185">Reference proteome</keyword>
<dbReference type="Gene3D" id="2.10.109.10">
    <property type="entry name" value="Umud Fragment, subunit A"/>
    <property type="match status" value="1"/>
</dbReference>
<dbReference type="SUPFAM" id="SSF51306">
    <property type="entry name" value="LexA/Signal peptidase"/>
    <property type="match status" value="1"/>
</dbReference>
<dbReference type="InterPro" id="IPR036286">
    <property type="entry name" value="LexA/Signal_pep-like_sf"/>
</dbReference>
<dbReference type="OrthoDB" id="9791537at2"/>
<keyword evidence="2" id="KW-0238">DNA-binding</keyword>
<keyword evidence="3" id="KW-0804">Transcription</keyword>
<evidence type="ECO:0000259" key="4">
    <source>
        <dbReference type="PROSITE" id="PS50943"/>
    </source>
</evidence>